<dbReference type="InterPro" id="IPR005754">
    <property type="entry name" value="Sortase"/>
</dbReference>
<accession>A0ABP7E2A6</accession>
<keyword evidence="1" id="KW-0378">Hydrolase</keyword>
<reference evidence="4" key="1">
    <citation type="journal article" date="2019" name="Int. J. Syst. Evol. Microbiol.">
        <title>The Global Catalogue of Microorganisms (GCM) 10K type strain sequencing project: providing services to taxonomists for standard genome sequencing and annotation.</title>
        <authorList>
            <consortium name="The Broad Institute Genomics Platform"/>
            <consortium name="The Broad Institute Genome Sequencing Center for Infectious Disease"/>
            <person name="Wu L."/>
            <person name="Ma J."/>
        </authorList>
    </citation>
    <scope>NUCLEOTIDE SEQUENCE [LARGE SCALE GENOMIC DNA]</scope>
    <source>
        <strain evidence="4">JCM 30846</strain>
    </source>
</reference>
<dbReference type="SUPFAM" id="SSF63817">
    <property type="entry name" value="Sortase"/>
    <property type="match status" value="1"/>
</dbReference>
<dbReference type="InterPro" id="IPR023365">
    <property type="entry name" value="Sortase_dom-sf"/>
</dbReference>
<dbReference type="InterPro" id="IPR042001">
    <property type="entry name" value="Sortase_F"/>
</dbReference>
<comment type="caution">
    <text evidence="3">The sequence shown here is derived from an EMBL/GenBank/DDBJ whole genome shotgun (WGS) entry which is preliminary data.</text>
</comment>
<dbReference type="CDD" id="cd05829">
    <property type="entry name" value="Sortase_F"/>
    <property type="match status" value="1"/>
</dbReference>
<evidence type="ECO:0000313" key="4">
    <source>
        <dbReference type="Proteomes" id="UP001499884"/>
    </source>
</evidence>
<sequence>MAHRPPPPRRRRRRRRGPSRAVRLTLTLSVTATLLFGVVRACGGPDDGSQVAVAASDGAGGGAGRPAPVASHAPLPASPPVKLAIPRIVIEAPVMRLRLDAHGRLGTPPMSRPHLVGWYAGGPSPGEQGTSVIVGHRDTRTGPAIFLNLGVLHPGDAVKVTRQDRRTAVFTVDAVHTYGRGGFPDKKVYGDTGRPELRLLTCGGQFDRAKGYSANVVVFAHLTSVTGA</sequence>
<dbReference type="Gene3D" id="2.40.260.10">
    <property type="entry name" value="Sortase"/>
    <property type="match status" value="1"/>
</dbReference>
<organism evidence="3 4">
    <name type="scientific">Streptomyces tremellae</name>
    <dbReference type="NCBI Taxonomy" id="1124239"/>
    <lineage>
        <taxon>Bacteria</taxon>
        <taxon>Bacillati</taxon>
        <taxon>Actinomycetota</taxon>
        <taxon>Actinomycetes</taxon>
        <taxon>Kitasatosporales</taxon>
        <taxon>Streptomycetaceae</taxon>
        <taxon>Streptomyces</taxon>
    </lineage>
</organism>
<evidence type="ECO:0000256" key="1">
    <source>
        <dbReference type="ARBA" id="ARBA00022801"/>
    </source>
</evidence>
<gene>
    <name evidence="3" type="ORF">GCM10023082_07940</name>
</gene>
<dbReference type="NCBIfam" id="NF033748">
    <property type="entry name" value="class_F_sortase"/>
    <property type="match status" value="1"/>
</dbReference>
<name>A0ABP7E2A6_9ACTN</name>
<evidence type="ECO:0000256" key="2">
    <source>
        <dbReference type="SAM" id="MobiDB-lite"/>
    </source>
</evidence>
<dbReference type="EMBL" id="BAABEP010000003">
    <property type="protein sequence ID" value="GAA3712586.1"/>
    <property type="molecule type" value="Genomic_DNA"/>
</dbReference>
<proteinExistence type="predicted"/>
<evidence type="ECO:0000313" key="3">
    <source>
        <dbReference type="EMBL" id="GAA3712586.1"/>
    </source>
</evidence>
<dbReference type="Pfam" id="PF04203">
    <property type="entry name" value="Sortase"/>
    <property type="match status" value="1"/>
</dbReference>
<feature type="region of interest" description="Disordered" evidence="2">
    <location>
        <begin position="54"/>
        <end position="74"/>
    </location>
</feature>
<keyword evidence="4" id="KW-1185">Reference proteome</keyword>
<dbReference type="Proteomes" id="UP001499884">
    <property type="component" value="Unassembled WGS sequence"/>
</dbReference>
<protein>
    <submittedName>
        <fullName evidence="3">Class F sortase</fullName>
    </submittedName>
</protein>